<feature type="region of interest" description="Disordered" evidence="1">
    <location>
        <begin position="91"/>
        <end position="117"/>
    </location>
</feature>
<proteinExistence type="predicted"/>
<reference evidence="3" key="1">
    <citation type="journal article" date="2021" name="Science">
        <title>Hunting the eagle killer: A cyanobacterial neurotoxin causes vacuolar myelinopathy.</title>
        <authorList>
            <person name="Breinlinger S."/>
            <person name="Phillips T.J."/>
            <person name="Haram B.N."/>
            <person name="Mares J."/>
            <person name="Martinez Yerena J.A."/>
            <person name="Hrouzek P."/>
            <person name="Sobotka R."/>
            <person name="Henderson W.M."/>
            <person name="Schmieder P."/>
            <person name="Williams S.M."/>
            <person name="Lauderdale J.D."/>
            <person name="Wilde H.D."/>
            <person name="Gerrin W."/>
            <person name="Kust A."/>
            <person name="Washington J.W."/>
            <person name="Wagner C."/>
            <person name="Geier B."/>
            <person name="Liebeke M."/>
            <person name="Enke H."/>
            <person name="Niedermeyer T.H.J."/>
            <person name="Wilde S.B."/>
        </authorList>
    </citation>
    <scope>NUCLEOTIDE SEQUENCE [LARGE SCALE GENOMIC DNA]</scope>
    <source>
        <strain evidence="3">Thurmond2011</strain>
    </source>
</reference>
<name>A0AAP5M9L8_9CYAN</name>
<organism evidence="2 3">
    <name type="scientific">Aetokthonos hydrillicola Thurmond2011</name>
    <dbReference type="NCBI Taxonomy" id="2712845"/>
    <lineage>
        <taxon>Bacteria</taxon>
        <taxon>Bacillati</taxon>
        <taxon>Cyanobacteriota</taxon>
        <taxon>Cyanophyceae</taxon>
        <taxon>Nostocales</taxon>
        <taxon>Hapalosiphonaceae</taxon>
        <taxon>Aetokthonos</taxon>
    </lineage>
</organism>
<comment type="caution">
    <text evidence="2">The sequence shown here is derived from an EMBL/GenBank/DDBJ whole genome shotgun (WGS) entry which is preliminary data.</text>
</comment>
<dbReference type="Proteomes" id="UP000667802">
    <property type="component" value="Unassembled WGS sequence"/>
</dbReference>
<feature type="compositionally biased region" description="Polar residues" evidence="1">
    <location>
        <begin position="208"/>
        <end position="220"/>
    </location>
</feature>
<evidence type="ECO:0000313" key="2">
    <source>
        <dbReference type="EMBL" id="MDR9894544.1"/>
    </source>
</evidence>
<dbReference type="Gene3D" id="3.40.30.10">
    <property type="entry name" value="Glutaredoxin"/>
    <property type="match status" value="1"/>
</dbReference>
<evidence type="ECO:0000313" key="3">
    <source>
        <dbReference type="Proteomes" id="UP000667802"/>
    </source>
</evidence>
<dbReference type="RefSeq" id="WP_208342066.1">
    <property type="nucleotide sequence ID" value="NZ_CAWQFN010000065.1"/>
</dbReference>
<accession>A0AAP5M9L8</accession>
<protein>
    <submittedName>
        <fullName evidence="2">(2Fe-2S) ferredoxin domain-containing protein</fullName>
    </submittedName>
</protein>
<sequence>MSKSYKAEVSEFCVEGQLIDFVIKDGYKLKGLVLATAEGEFYVKLAKHLRVAFDLRTPPGTSLQVIGEKKENPTTGEVKLIAEKVMAARRESALENSSNTSSLMPHGSDVSVSSSSRVKEKPTKSTILVCQKSDCIKRGAQDVCQALQAELSDRNLNSQVNIKATGCMKNCKAGPNLVMPDKTRYSRLATKQVPGLINKHFSDKSPQEKQGLQVLQKSSP</sequence>
<dbReference type="InterPro" id="IPR036249">
    <property type="entry name" value="Thioredoxin-like_sf"/>
</dbReference>
<dbReference type="Pfam" id="PF01257">
    <property type="entry name" value="2Fe-2S_thioredx"/>
    <property type="match status" value="1"/>
</dbReference>
<dbReference type="SUPFAM" id="SSF52833">
    <property type="entry name" value="Thioredoxin-like"/>
    <property type="match status" value="1"/>
</dbReference>
<feature type="compositionally biased region" description="Polar residues" evidence="1">
    <location>
        <begin position="94"/>
        <end position="103"/>
    </location>
</feature>
<dbReference type="CDD" id="cd02980">
    <property type="entry name" value="TRX_Fd_family"/>
    <property type="match status" value="1"/>
</dbReference>
<dbReference type="AlphaFoldDB" id="A0AAP5M9L8"/>
<gene>
    <name evidence="2" type="ORF">G7B40_008155</name>
</gene>
<evidence type="ECO:0000256" key="1">
    <source>
        <dbReference type="SAM" id="MobiDB-lite"/>
    </source>
</evidence>
<dbReference type="EMBL" id="JAALHA020000002">
    <property type="protein sequence ID" value="MDR9894544.1"/>
    <property type="molecule type" value="Genomic_DNA"/>
</dbReference>
<keyword evidence="3" id="KW-1185">Reference proteome</keyword>
<feature type="region of interest" description="Disordered" evidence="1">
    <location>
        <begin position="198"/>
        <end position="220"/>
    </location>
</feature>